<comment type="caution">
    <text evidence="1">The sequence shown here is derived from an EMBL/GenBank/DDBJ whole genome shotgun (WGS) entry which is preliminary data.</text>
</comment>
<evidence type="ECO:0000313" key="2">
    <source>
        <dbReference type="Proteomes" id="UP000625682"/>
    </source>
</evidence>
<name>A0A917L096_9ACTN</name>
<dbReference type="Proteomes" id="UP000625682">
    <property type="component" value="Unassembled WGS sequence"/>
</dbReference>
<keyword evidence="2" id="KW-1185">Reference proteome</keyword>
<evidence type="ECO:0000313" key="1">
    <source>
        <dbReference type="EMBL" id="GGJ36382.1"/>
    </source>
</evidence>
<sequence>MNGDDMTGGRPRGRLAGLLAAALRENPRDDDDTTTGDGERKAIAAFLLARDSGAHKVTRPRRRDDWR</sequence>
<proteinExistence type="predicted"/>
<reference evidence="1" key="1">
    <citation type="journal article" date="2014" name="Int. J. Syst. Evol. Microbiol.">
        <title>Complete genome sequence of Corynebacterium casei LMG S-19264T (=DSM 44701T), isolated from a smear-ripened cheese.</title>
        <authorList>
            <consortium name="US DOE Joint Genome Institute (JGI-PGF)"/>
            <person name="Walter F."/>
            <person name="Albersmeier A."/>
            <person name="Kalinowski J."/>
            <person name="Ruckert C."/>
        </authorList>
    </citation>
    <scope>NUCLEOTIDE SEQUENCE</scope>
    <source>
        <strain evidence="1">CGMCC 4.7272</strain>
    </source>
</reference>
<dbReference type="AlphaFoldDB" id="A0A917L096"/>
<dbReference type="RefSeq" id="WP_189148388.1">
    <property type="nucleotide sequence ID" value="NZ_BAABER010000005.1"/>
</dbReference>
<reference evidence="1" key="2">
    <citation type="submission" date="2020-09" db="EMBL/GenBank/DDBJ databases">
        <authorList>
            <person name="Sun Q."/>
            <person name="Zhou Y."/>
        </authorList>
    </citation>
    <scope>NUCLEOTIDE SEQUENCE</scope>
    <source>
        <strain evidence="1">CGMCC 4.7272</strain>
    </source>
</reference>
<accession>A0A917L096</accession>
<organism evidence="1 2">
    <name type="scientific">Streptomyces lacrimifluminis</name>
    <dbReference type="NCBI Taxonomy" id="1500077"/>
    <lineage>
        <taxon>Bacteria</taxon>
        <taxon>Bacillati</taxon>
        <taxon>Actinomycetota</taxon>
        <taxon>Actinomycetes</taxon>
        <taxon>Kitasatosporales</taxon>
        <taxon>Streptomycetaceae</taxon>
        <taxon>Streptomyces</taxon>
    </lineage>
</organism>
<dbReference type="EMBL" id="BMMU01000010">
    <property type="protein sequence ID" value="GGJ36382.1"/>
    <property type="molecule type" value="Genomic_DNA"/>
</dbReference>
<protein>
    <submittedName>
        <fullName evidence="1">Uncharacterized protein</fullName>
    </submittedName>
</protein>
<gene>
    <name evidence="1" type="ORF">GCM10012282_36360</name>
</gene>